<feature type="region of interest" description="Disordered" evidence="1">
    <location>
        <begin position="264"/>
        <end position="332"/>
    </location>
</feature>
<accession>A0A8T2MM38</accession>
<organism evidence="3 4">
    <name type="scientific">Albula glossodonta</name>
    <name type="common">roundjaw bonefish</name>
    <dbReference type="NCBI Taxonomy" id="121402"/>
    <lineage>
        <taxon>Eukaryota</taxon>
        <taxon>Metazoa</taxon>
        <taxon>Chordata</taxon>
        <taxon>Craniata</taxon>
        <taxon>Vertebrata</taxon>
        <taxon>Euteleostomi</taxon>
        <taxon>Actinopterygii</taxon>
        <taxon>Neopterygii</taxon>
        <taxon>Teleostei</taxon>
        <taxon>Albuliformes</taxon>
        <taxon>Albulidae</taxon>
        <taxon>Albula</taxon>
    </lineage>
</organism>
<evidence type="ECO:0000313" key="4">
    <source>
        <dbReference type="Proteomes" id="UP000824540"/>
    </source>
</evidence>
<feature type="domain" description="Spermatogenesis-associated protein 2 PUB-like" evidence="2">
    <location>
        <begin position="186"/>
        <end position="239"/>
    </location>
</feature>
<feature type="compositionally biased region" description="Pro residues" evidence="1">
    <location>
        <begin position="320"/>
        <end position="332"/>
    </location>
</feature>
<evidence type="ECO:0000256" key="1">
    <source>
        <dbReference type="SAM" id="MobiDB-lite"/>
    </source>
</evidence>
<gene>
    <name evidence="3" type="ORF">JZ751_006336</name>
</gene>
<dbReference type="OrthoDB" id="9989817at2759"/>
<reference evidence="3" key="1">
    <citation type="thesis" date="2021" institute="BYU ScholarsArchive" country="Provo, UT, USA">
        <title>Applications of and Algorithms for Genome Assembly and Genomic Analyses with an Emphasis on Marine Teleosts.</title>
        <authorList>
            <person name="Pickett B.D."/>
        </authorList>
    </citation>
    <scope>NUCLEOTIDE SEQUENCE</scope>
    <source>
        <strain evidence="3">HI-2016</strain>
    </source>
</reference>
<comment type="caution">
    <text evidence="3">The sequence shown here is derived from an EMBL/GenBank/DDBJ whole genome shotgun (WGS) entry which is preliminary data.</text>
</comment>
<feature type="domain" description="Spermatogenesis-associated protein 2 PUB-like" evidence="2">
    <location>
        <begin position="122"/>
        <end position="183"/>
    </location>
</feature>
<sequence length="332" mass="35434">MASNICESLHLWAFDLHDINMNDTDLLRPEVTMETMGFAEGEEQRYGETGVGGEAAALSGGAEGGGCWPRPQGVAVAPAPPPAGPSAERIRRWRGGVREPRRAGARHTPPLLMEGKAVRDDLFRKYAQSLELRAEEAAGDGSGGEQAGQGAELEAELLSEARALLDACQGDPGQRFRMVRFYEELQFQARDHQGGPAHLRQLCFELFLARVECQLLAAVAASAGGGGASEVEAVEARRVGVGVRNGALVGEVSRLSLRERDRGGALKRPATVAVTRPSRSVDVTDGEGSWQPPPSRPILRASLSLRKEPLYSDAQEEDPAPSPPPSPPPPLS</sequence>
<dbReference type="EMBL" id="JAFBMS010001340">
    <property type="protein sequence ID" value="KAG9329254.1"/>
    <property type="molecule type" value="Genomic_DNA"/>
</dbReference>
<evidence type="ECO:0000259" key="2">
    <source>
        <dbReference type="Pfam" id="PF21388"/>
    </source>
</evidence>
<dbReference type="AlphaFoldDB" id="A0A8T2MM38"/>
<dbReference type="InterPro" id="IPR048839">
    <property type="entry name" value="SPATA2_PUB-like"/>
</dbReference>
<name>A0A8T2MM38_9TELE</name>
<dbReference type="Gene3D" id="1.20.58.2190">
    <property type="match status" value="1"/>
</dbReference>
<dbReference type="Pfam" id="PF21388">
    <property type="entry name" value="SPATA2_PUB-like"/>
    <property type="match status" value="2"/>
</dbReference>
<dbReference type="Proteomes" id="UP000824540">
    <property type="component" value="Unassembled WGS sequence"/>
</dbReference>
<evidence type="ECO:0000313" key="3">
    <source>
        <dbReference type="EMBL" id="KAG9329254.1"/>
    </source>
</evidence>
<protein>
    <recommendedName>
        <fullName evidence="2">Spermatogenesis-associated protein 2 PUB-like domain-containing protein</fullName>
    </recommendedName>
</protein>
<keyword evidence="4" id="KW-1185">Reference proteome</keyword>
<proteinExistence type="predicted"/>